<gene>
    <name evidence="11" type="primary">LOC113065965</name>
</gene>
<dbReference type="SMART" id="SM00460">
    <property type="entry name" value="TGc"/>
    <property type="match status" value="1"/>
</dbReference>
<dbReference type="InterPro" id="IPR008958">
    <property type="entry name" value="Transglutaminase_C"/>
</dbReference>
<name>A0A6P6M999_CARAU</name>
<evidence type="ECO:0000256" key="6">
    <source>
        <dbReference type="ARBA" id="ARBA00024222"/>
    </source>
</evidence>
<dbReference type="SUPFAM" id="SSF49309">
    <property type="entry name" value="Transglutaminase, two C-terminal domains"/>
    <property type="match status" value="2"/>
</dbReference>
<evidence type="ECO:0000256" key="7">
    <source>
        <dbReference type="PIRSR" id="PIRSR000459-1"/>
    </source>
</evidence>
<evidence type="ECO:0000256" key="4">
    <source>
        <dbReference type="ARBA" id="ARBA00022837"/>
    </source>
</evidence>
<dbReference type="OrthoDB" id="437511at2759"/>
<dbReference type="GO" id="GO:0007399">
    <property type="term" value="P:nervous system development"/>
    <property type="evidence" value="ECO:0007669"/>
    <property type="project" value="UniProtKB-ARBA"/>
</dbReference>
<comment type="similarity">
    <text evidence="1">Belongs to the transglutaminase superfamily. Transglutaminase family.</text>
</comment>
<dbReference type="SUPFAM" id="SSF54001">
    <property type="entry name" value="Cysteine proteinases"/>
    <property type="match status" value="1"/>
</dbReference>
<dbReference type="InterPro" id="IPR013783">
    <property type="entry name" value="Ig-like_fold"/>
</dbReference>
<comment type="cofactor">
    <cofactor evidence="8">
        <name>Ca(2+)</name>
        <dbReference type="ChEBI" id="CHEBI:29108"/>
    </cofactor>
    <text evidence="8">Binds 1 Ca(2+) ion per subunit.</text>
</comment>
<dbReference type="Proteomes" id="UP000515129">
    <property type="component" value="Chromosome 49"/>
</dbReference>
<keyword evidence="10" id="KW-1185">Reference proteome</keyword>
<keyword evidence="2" id="KW-0808">Transferase</keyword>
<evidence type="ECO:0000256" key="1">
    <source>
        <dbReference type="ARBA" id="ARBA00005968"/>
    </source>
</evidence>
<dbReference type="InterPro" id="IPR050779">
    <property type="entry name" value="Transglutaminase"/>
</dbReference>
<dbReference type="Pfam" id="PF00868">
    <property type="entry name" value="Transglut_N"/>
    <property type="match status" value="1"/>
</dbReference>
<evidence type="ECO:0000259" key="9">
    <source>
        <dbReference type="SMART" id="SM00460"/>
    </source>
</evidence>
<feature type="binding site" evidence="8">
    <location>
        <position position="431"/>
    </location>
    <ligand>
        <name>Ca(2+)</name>
        <dbReference type="ChEBI" id="CHEBI:29108"/>
    </ligand>
</feature>
<dbReference type="Gene3D" id="3.90.260.10">
    <property type="entry name" value="Transglutaminase-like"/>
    <property type="match status" value="1"/>
</dbReference>
<organism evidence="10 11">
    <name type="scientific">Carassius auratus</name>
    <name type="common">Goldfish</name>
    <dbReference type="NCBI Taxonomy" id="7957"/>
    <lineage>
        <taxon>Eukaryota</taxon>
        <taxon>Metazoa</taxon>
        <taxon>Chordata</taxon>
        <taxon>Craniata</taxon>
        <taxon>Vertebrata</taxon>
        <taxon>Euteleostomi</taxon>
        <taxon>Actinopterygii</taxon>
        <taxon>Neopterygii</taxon>
        <taxon>Teleostei</taxon>
        <taxon>Ostariophysi</taxon>
        <taxon>Cypriniformes</taxon>
        <taxon>Cyprinidae</taxon>
        <taxon>Cyprininae</taxon>
        <taxon>Carassius</taxon>
    </lineage>
</organism>
<dbReference type="InterPro" id="IPR014756">
    <property type="entry name" value="Ig_E-set"/>
</dbReference>
<protein>
    <recommendedName>
        <fullName evidence="6">protein-glutamine gamma-glutamyltransferase</fullName>
        <ecNumber evidence="6">2.3.2.13</ecNumber>
    </recommendedName>
</protein>
<dbReference type="InterPro" id="IPR038765">
    <property type="entry name" value="Papain-like_cys_pep_sf"/>
</dbReference>
<evidence type="ECO:0000313" key="10">
    <source>
        <dbReference type="Proteomes" id="UP000515129"/>
    </source>
</evidence>
<feature type="active site" evidence="7">
    <location>
        <position position="368"/>
    </location>
</feature>
<dbReference type="Pfam" id="PF00927">
    <property type="entry name" value="Transglut_C"/>
    <property type="match status" value="2"/>
</dbReference>
<feature type="active site" evidence="7">
    <location>
        <position position="391"/>
    </location>
</feature>
<dbReference type="Pfam" id="PF01841">
    <property type="entry name" value="Transglut_core"/>
    <property type="match status" value="1"/>
</dbReference>
<feature type="domain" description="Transglutaminase-like" evidence="9">
    <location>
        <begin position="301"/>
        <end position="394"/>
    </location>
</feature>
<dbReference type="FunFam" id="3.90.260.10:FF:000001">
    <property type="entry name" value="Protein-glutamine gamma-glutamyltransferase 2"/>
    <property type="match status" value="1"/>
</dbReference>
<dbReference type="KEGG" id="caua:113065965"/>
<feature type="binding site" evidence="8">
    <location>
        <position position="485"/>
    </location>
    <ligand>
        <name>Ca(2+)</name>
        <dbReference type="ChEBI" id="CHEBI:29108"/>
    </ligand>
</feature>
<evidence type="ECO:0000256" key="3">
    <source>
        <dbReference type="ARBA" id="ARBA00022723"/>
    </source>
</evidence>
<dbReference type="GO" id="GO:0003810">
    <property type="term" value="F:protein-glutamine gamma-glutamyltransferase activity"/>
    <property type="evidence" value="ECO:0007669"/>
    <property type="project" value="UniProtKB-EC"/>
</dbReference>
<dbReference type="AlphaFoldDB" id="A0A6P6M999"/>
<sequence>MSFNNVIGRISLANSNSQESNILDEFSDAWKPRGPLDGAAGLNVVSFDMCVEDNRKKHYTDKYKNSSLIVRRNKEFNIIINLNRDFNAEQDMVQLEFMIGSSPNAKKSTYINVSIGKMKQNGRWKCRVVETKANAVTVGITPDASCIIGRFRIFIAVITDLGKQRTPRNPNTDFYVLFNPWDTEDQVYMDNEEDRQEYVMNDVGTIFNGDYKDITSRSWNFGQFEEGILDACLLIMDNGKVPLMYRGNVIEVVRQGSALLNAQDDKGVLVGNWSGDYSDGTAPTAWTGSPEIMLKYVNEGYEPVRFAQCWVFSGVMNTFSRCLGIPARVITTYHSAVDNTGNLKTDIVVDKDGNWDQSRTKDSIWNFHIWNEVYMKRPDLLEKFSGWQAIDCTPQETSDGLYRCGPASVNAIKEGEVSYPFDAKFVFAEINSDVIYYKADMYGNLKIIRVDTVYVGKLILTQKKDSSDYEDITTNYKYPEGSLKEREIMQFAEQHGAPSRDYLTPPESGVDIELQADAIKIGENLQLTLNIKNQTKQTCTLSAVITGCVVYYTGISSKTFMSEEKSATVEASTTESLTIDVTASEYMPYLVDKSNLLFVVYGQVEESDTSLSTMRVVSLLPPELTMKMTGSPQIGKELVVSVEFLNPYNFTMKDVQLRVDGPGLIPTKLKKYSQILPGASVMYRLLLIPQSLGKKVLMACLDCPQLRQVTNKLEFEVVQDPNTE</sequence>
<keyword evidence="3 8" id="KW-0479">Metal-binding</keyword>
<dbReference type="SUPFAM" id="SSF81296">
    <property type="entry name" value="E set domains"/>
    <property type="match status" value="1"/>
</dbReference>
<dbReference type="GO" id="GO:0046872">
    <property type="term" value="F:metal ion binding"/>
    <property type="evidence" value="ECO:0007669"/>
    <property type="project" value="UniProtKB-KW"/>
</dbReference>
<keyword evidence="5" id="KW-0012">Acyltransferase</keyword>
<dbReference type="GO" id="GO:0072378">
    <property type="term" value="P:blood coagulation, fibrin clot formation"/>
    <property type="evidence" value="ECO:0007669"/>
    <property type="project" value="TreeGrafter"/>
</dbReference>
<dbReference type="InterPro" id="IPR036238">
    <property type="entry name" value="Transglutaminase_C_sf"/>
</dbReference>
<keyword evidence="4 8" id="KW-0106">Calcium</keyword>
<accession>A0A6P6M999</accession>
<dbReference type="EC" id="2.3.2.13" evidence="6"/>
<reference evidence="11" key="1">
    <citation type="submission" date="2025-08" db="UniProtKB">
        <authorList>
            <consortium name="RefSeq"/>
        </authorList>
    </citation>
    <scope>IDENTIFICATION</scope>
    <source>
        <strain evidence="11">Wakin</strain>
        <tissue evidence="11">Muscle</tissue>
    </source>
</reference>
<evidence type="ECO:0000256" key="2">
    <source>
        <dbReference type="ARBA" id="ARBA00022679"/>
    </source>
</evidence>
<evidence type="ECO:0000256" key="5">
    <source>
        <dbReference type="ARBA" id="ARBA00023315"/>
    </source>
</evidence>
<proteinExistence type="inferred from homology"/>
<feature type="binding site" evidence="8">
    <location>
        <position position="480"/>
    </location>
    <ligand>
        <name>Ca(2+)</name>
        <dbReference type="ChEBI" id="CHEBI:29108"/>
    </ligand>
</feature>
<evidence type="ECO:0000256" key="8">
    <source>
        <dbReference type="PIRSR" id="PIRSR000459-2"/>
    </source>
</evidence>
<evidence type="ECO:0000313" key="11">
    <source>
        <dbReference type="RefSeq" id="XP_026093280.1"/>
    </source>
</evidence>
<dbReference type="InterPro" id="IPR023608">
    <property type="entry name" value="Transglutaminase_animal"/>
</dbReference>
<dbReference type="PANTHER" id="PTHR11590">
    <property type="entry name" value="PROTEIN-GLUTAMINE GAMMA-GLUTAMYLTRANSFERASE"/>
    <property type="match status" value="1"/>
</dbReference>
<dbReference type="InterPro" id="IPR001102">
    <property type="entry name" value="Transglutaminase_N"/>
</dbReference>
<feature type="binding site" evidence="8">
    <location>
        <position position="433"/>
    </location>
    <ligand>
        <name>Ca(2+)</name>
        <dbReference type="ChEBI" id="CHEBI:29108"/>
    </ligand>
</feature>
<dbReference type="PANTHER" id="PTHR11590:SF42">
    <property type="entry name" value="COAGULATION FACTOR XIII A CHAIN"/>
    <property type="match status" value="1"/>
</dbReference>
<dbReference type="Gene3D" id="2.60.40.10">
    <property type="entry name" value="Immunoglobulins"/>
    <property type="match status" value="3"/>
</dbReference>
<dbReference type="InterPro" id="IPR002931">
    <property type="entry name" value="Transglutaminase-like"/>
</dbReference>
<dbReference type="RefSeq" id="XP_026093280.1">
    <property type="nucleotide sequence ID" value="XM_026237495.1"/>
</dbReference>
<dbReference type="InterPro" id="IPR036985">
    <property type="entry name" value="Transglutaminase-like_sf"/>
</dbReference>
<dbReference type="GeneID" id="113065965"/>
<feature type="active site" evidence="7">
    <location>
        <position position="309"/>
    </location>
</feature>
<dbReference type="PIRSF" id="PIRSF000459">
    <property type="entry name" value="TGM_EBP42"/>
    <property type="match status" value="1"/>
</dbReference>